<feature type="transmembrane region" description="Helical" evidence="1">
    <location>
        <begin position="172"/>
        <end position="188"/>
    </location>
</feature>
<dbReference type="Pfam" id="PF03134">
    <property type="entry name" value="TB2_DP1_HVA22"/>
    <property type="match status" value="1"/>
</dbReference>
<feature type="region of interest" description="Disordered" evidence="2">
    <location>
        <begin position="21"/>
        <end position="42"/>
    </location>
</feature>
<feature type="transmembrane region" description="Helical" evidence="1">
    <location>
        <begin position="340"/>
        <end position="360"/>
    </location>
</feature>
<dbReference type="Proteomes" id="UP000050794">
    <property type="component" value="Unassembled WGS sequence"/>
</dbReference>
<evidence type="ECO:0000256" key="1">
    <source>
        <dbReference type="RuleBase" id="RU362006"/>
    </source>
</evidence>
<dbReference type="InterPro" id="IPR004345">
    <property type="entry name" value="TB2_DP1_HVA22"/>
</dbReference>
<accession>A0A183UUB1</accession>
<organism evidence="3 4">
    <name type="scientific">Toxocara canis</name>
    <name type="common">Canine roundworm</name>
    <dbReference type="NCBI Taxonomy" id="6265"/>
    <lineage>
        <taxon>Eukaryota</taxon>
        <taxon>Metazoa</taxon>
        <taxon>Ecdysozoa</taxon>
        <taxon>Nematoda</taxon>
        <taxon>Chromadorea</taxon>
        <taxon>Rhabditida</taxon>
        <taxon>Spirurina</taxon>
        <taxon>Ascaridomorpha</taxon>
        <taxon>Ascaridoidea</taxon>
        <taxon>Toxocaridae</taxon>
        <taxon>Toxocara</taxon>
    </lineage>
</organism>
<keyword evidence="1" id="KW-0812">Transmembrane</keyword>
<feature type="transmembrane region" description="Helical" evidence="1">
    <location>
        <begin position="314"/>
        <end position="333"/>
    </location>
</feature>
<evidence type="ECO:0000256" key="2">
    <source>
        <dbReference type="SAM" id="MobiDB-lite"/>
    </source>
</evidence>
<reference evidence="4" key="1">
    <citation type="submission" date="2016-06" db="UniProtKB">
        <authorList>
            <consortium name="WormBaseParasite"/>
        </authorList>
    </citation>
    <scope>IDENTIFICATION</scope>
</reference>
<dbReference type="AlphaFoldDB" id="A0A183UUB1"/>
<protein>
    <recommendedName>
        <fullName evidence="1">Receptor expression-enhancing protein</fullName>
    </recommendedName>
</protein>
<dbReference type="PANTHER" id="PTHR12300:SF34">
    <property type="entry name" value="RECEPTOR EXPRESSION-ENHANCING PROTEIN"/>
    <property type="match status" value="1"/>
</dbReference>
<keyword evidence="1" id="KW-0472">Membrane</keyword>
<sequence>LPGCVSLTYYFCKRREMSGGRKSTSQEKMAKTSAEKAQKGRGSAEMKSAGAFPKTEATINSFSDINPVLMDLLYNKLSGQAANDVKDLEEKSGVKREQFVYAMAVFVAGYLVFGSEAGLMCNLIGFIYPAFATLQMIESSAKEQAIPWLVYWTVFGAFSLTDFYAENIRGAFPVYWFCKAVFLLYLFLPQTCGAQKFYEKVVLPTIGRVELAIVHYDSKKKEMSAWGLVDQNKVADRERAGERPSAEMACKRSAEKVKAGTRTSSGVTVINTFGDVNPALLDLLYNKIGGQLANDVKNLEIRTGIRREQVMSHFVQSSFVYAMMAFVAIYLVFGKEAGLLCNLIVFIYPAYATLQVSSYINSIRSSMS</sequence>
<feature type="transmembrane region" description="Helical" evidence="1">
    <location>
        <begin position="99"/>
        <end position="128"/>
    </location>
</feature>
<comment type="caution">
    <text evidence="1">Lacks conserved residue(s) required for the propagation of feature annotation.</text>
</comment>
<dbReference type="GO" id="GO:0016020">
    <property type="term" value="C:membrane"/>
    <property type="evidence" value="ECO:0007669"/>
    <property type="project" value="UniProtKB-SubCell"/>
</dbReference>
<evidence type="ECO:0000313" key="3">
    <source>
        <dbReference type="Proteomes" id="UP000050794"/>
    </source>
</evidence>
<dbReference type="WBParaSite" id="TCNE_0001208101-mRNA-1">
    <property type="protein sequence ID" value="TCNE_0001208101-mRNA-1"/>
    <property type="gene ID" value="TCNE_0001208101"/>
</dbReference>
<proteinExistence type="inferred from homology"/>
<dbReference type="PANTHER" id="PTHR12300">
    <property type="entry name" value="HVA22-LIKE PROTEINS"/>
    <property type="match status" value="1"/>
</dbReference>
<comment type="similarity">
    <text evidence="1">Belongs to the DP1 family.</text>
</comment>
<comment type="subcellular location">
    <subcellularLocation>
        <location evidence="1">Membrane</location>
        <topology evidence="1">Multi-pass membrane protein</topology>
    </subcellularLocation>
</comment>
<keyword evidence="3" id="KW-1185">Reference proteome</keyword>
<keyword evidence="1" id="KW-1133">Transmembrane helix</keyword>
<evidence type="ECO:0000313" key="4">
    <source>
        <dbReference type="WBParaSite" id="TCNE_0001208101-mRNA-1"/>
    </source>
</evidence>
<name>A0A183UUB1_TOXCA</name>